<gene>
    <name evidence="1" type="ORF">EYM_07535</name>
</gene>
<accession>A0A0U2WPA4</accession>
<protein>
    <submittedName>
        <fullName evidence="1">Uncharacterized protein</fullName>
    </submittedName>
</protein>
<name>A0A0U2WPA4_9CREN</name>
<evidence type="ECO:0000313" key="1">
    <source>
        <dbReference type="EMBL" id="ALU12785.1"/>
    </source>
</evidence>
<sequence length="138" mass="15682">MLKGKSKGNCRHIKIEKMLEGKEDVEIVSILLENDEKKCIIVEHDPSIRVYGNCKGWGYHVWGTRAYSILYECPTMLKLVSTNRSIKEVKYTNGWITLSYSLSGFTPEPWLPISVYIETSSLNKAIREGILLLVPYGG</sequence>
<evidence type="ECO:0000313" key="2">
    <source>
        <dbReference type="Proteomes" id="UP000060778"/>
    </source>
</evidence>
<keyword evidence="2" id="KW-1185">Reference proteome</keyword>
<dbReference type="Proteomes" id="UP000060778">
    <property type="component" value="Chromosome"/>
</dbReference>
<organism evidence="1 2">
    <name type="scientific">Ignicoccus islandicus DSM 13165</name>
    <dbReference type="NCBI Taxonomy" id="940295"/>
    <lineage>
        <taxon>Archaea</taxon>
        <taxon>Thermoproteota</taxon>
        <taxon>Thermoprotei</taxon>
        <taxon>Desulfurococcales</taxon>
        <taxon>Desulfurococcaceae</taxon>
        <taxon>Ignicoccus</taxon>
    </lineage>
</organism>
<dbReference type="KEGG" id="iis:EYM_07535"/>
<dbReference type="AlphaFoldDB" id="A0A0U2WPA4"/>
<reference evidence="1 2" key="1">
    <citation type="submission" date="2013-11" db="EMBL/GenBank/DDBJ databases">
        <title>Comparative genomics of Ignicoccus.</title>
        <authorList>
            <person name="Podar M."/>
        </authorList>
    </citation>
    <scope>NUCLEOTIDE SEQUENCE [LARGE SCALE GENOMIC DNA]</scope>
    <source>
        <strain evidence="1 2">DSM 13165</strain>
    </source>
</reference>
<dbReference type="STRING" id="940295.EYM_07535"/>
<dbReference type="EMBL" id="CP006867">
    <property type="protein sequence ID" value="ALU12785.1"/>
    <property type="molecule type" value="Genomic_DNA"/>
</dbReference>
<proteinExistence type="predicted"/>